<organism evidence="1">
    <name type="scientific">viral metagenome</name>
    <dbReference type="NCBI Taxonomy" id="1070528"/>
    <lineage>
        <taxon>unclassified sequences</taxon>
        <taxon>metagenomes</taxon>
        <taxon>organismal metagenomes</taxon>
    </lineage>
</organism>
<dbReference type="EMBL" id="MT141764">
    <property type="protein sequence ID" value="QJA70101.1"/>
    <property type="molecule type" value="Genomic_DNA"/>
</dbReference>
<dbReference type="AlphaFoldDB" id="A0A6M3JM65"/>
<accession>A0A6M3JM65</accession>
<gene>
    <name evidence="1" type="ORF">MM415A04005_0008</name>
    <name evidence="2" type="ORF">MM415B07073_0005</name>
</gene>
<reference evidence="1" key="1">
    <citation type="submission" date="2020-03" db="EMBL/GenBank/DDBJ databases">
        <title>The deep terrestrial virosphere.</title>
        <authorList>
            <person name="Holmfeldt K."/>
            <person name="Nilsson E."/>
            <person name="Simone D."/>
            <person name="Lopez-Fernandez M."/>
            <person name="Wu X."/>
            <person name="de Brujin I."/>
            <person name="Lundin D."/>
            <person name="Andersson A."/>
            <person name="Bertilsson S."/>
            <person name="Dopson M."/>
        </authorList>
    </citation>
    <scope>NUCLEOTIDE SEQUENCE</scope>
    <source>
        <strain evidence="1">MM415A04005</strain>
        <strain evidence="2">MM415B07073</strain>
    </source>
</reference>
<evidence type="ECO:0000313" key="2">
    <source>
        <dbReference type="EMBL" id="QJA96932.1"/>
    </source>
</evidence>
<dbReference type="EMBL" id="MT143447">
    <property type="protein sequence ID" value="QJA96932.1"/>
    <property type="molecule type" value="Genomic_DNA"/>
</dbReference>
<proteinExistence type="predicted"/>
<protein>
    <submittedName>
        <fullName evidence="1">Uncharacterized protein</fullName>
    </submittedName>
</protein>
<name>A0A6M3JM65_9ZZZZ</name>
<evidence type="ECO:0000313" key="1">
    <source>
        <dbReference type="EMBL" id="QJA70101.1"/>
    </source>
</evidence>
<sequence length="56" mass="6419">MDKLLEEIADLRFVEDDIQTFPDGVRYLSERGMNKVISKVMDYFKGLVGHEGGWIG</sequence>